<evidence type="ECO:0000313" key="1">
    <source>
        <dbReference type="EMBL" id="AWK76850.1"/>
    </source>
</evidence>
<dbReference type="KEGG" id="roz:CBI38_36275"/>
<keyword evidence="2" id="KW-1185">Reference proteome</keyword>
<protein>
    <submittedName>
        <fullName evidence="1">Uncharacterized protein</fullName>
    </submittedName>
</protein>
<organism evidence="1 2">
    <name type="scientific">Rhodococcus oxybenzonivorans</name>
    <dbReference type="NCBI Taxonomy" id="1990687"/>
    <lineage>
        <taxon>Bacteria</taxon>
        <taxon>Bacillati</taxon>
        <taxon>Actinomycetota</taxon>
        <taxon>Actinomycetes</taxon>
        <taxon>Mycobacteriales</taxon>
        <taxon>Nocardiaceae</taxon>
        <taxon>Rhodococcus</taxon>
    </lineage>
</organism>
<name>A0A2S2C7J1_9NOCA</name>
<accession>A0A2S2C7J1</accession>
<gene>
    <name evidence="1" type="ORF">CBI38_36275</name>
</gene>
<geneLocation type="plasmid" evidence="2">
    <name>prb29</name>
</geneLocation>
<dbReference type="AlphaFoldDB" id="A0A2S2C7J1"/>
<keyword evidence="1" id="KW-0614">Plasmid</keyword>
<reference evidence="1 2" key="1">
    <citation type="submission" date="2017-05" db="EMBL/GenBank/DDBJ databases">
        <title>Isolation of Rhodococcus sp. S2-17 biodegrading of BP-3.</title>
        <authorList>
            <person name="Lee Y."/>
            <person name="Kim K.H."/>
            <person name="Chun B.H."/>
            <person name="Jung H.S."/>
            <person name="Jeon C.O."/>
        </authorList>
    </citation>
    <scope>NUCLEOTIDE SEQUENCE [LARGE SCALE GENOMIC DNA]</scope>
    <source>
        <strain evidence="1 2">S2-17</strain>
        <plasmid evidence="2">prb29</plasmid>
    </source>
</reference>
<evidence type="ECO:0000313" key="2">
    <source>
        <dbReference type="Proteomes" id="UP000245711"/>
    </source>
</evidence>
<sequence length="122" mass="13486">MGRPRRDRPTESNVAQFTEAASSARVRPCRCLPTGPARTVNEDGSPHVTAVGAPWVEGTVWSQTGVGRDLVEQEPEPADLSNCRTWNLSVLDRGVRREHPQAPTRAPLLIVGCHRFAHHHRP</sequence>
<dbReference type="Proteomes" id="UP000245711">
    <property type="component" value="Plasmid pRB29"/>
</dbReference>
<proteinExistence type="predicted"/>
<dbReference type="EMBL" id="CP021356">
    <property type="protein sequence ID" value="AWK76850.1"/>
    <property type="molecule type" value="Genomic_DNA"/>
</dbReference>